<dbReference type="EMBL" id="AY267645">
    <property type="protein sequence ID" value="AAP79159.1"/>
    <property type="molecule type" value="mRNA"/>
</dbReference>
<dbReference type="InterPro" id="IPR023035">
    <property type="entry name" value="Ribosomal_uS9_bac/plastid"/>
</dbReference>
<accession>Q7XYN5</accession>
<feature type="region of interest" description="Disordered" evidence="5">
    <location>
        <begin position="189"/>
        <end position="214"/>
    </location>
</feature>
<dbReference type="InterPro" id="IPR020568">
    <property type="entry name" value="Ribosomal_Su5_D2-typ_SF"/>
</dbReference>
<evidence type="ECO:0000256" key="4">
    <source>
        <dbReference type="RuleBase" id="RU003815"/>
    </source>
</evidence>
<dbReference type="InterPro" id="IPR020574">
    <property type="entry name" value="Ribosomal_uS9_CS"/>
</dbReference>
<dbReference type="InterPro" id="IPR014721">
    <property type="entry name" value="Ribsml_uS5_D2-typ_fold_subgr"/>
</dbReference>
<dbReference type="GO" id="GO:0003735">
    <property type="term" value="F:structural constituent of ribosome"/>
    <property type="evidence" value="ECO:0007669"/>
    <property type="project" value="InterPro"/>
</dbReference>
<evidence type="ECO:0000256" key="3">
    <source>
        <dbReference type="ARBA" id="ARBA00023274"/>
    </source>
</evidence>
<dbReference type="Gene3D" id="3.30.230.10">
    <property type="match status" value="1"/>
</dbReference>
<dbReference type="PANTHER" id="PTHR21569">
    <property type="entry name" value="RIBOSOMAL PROTEIN S9"/>
    <property type="match status" value="1"/>
</dbReference>
<dbReference type="PROSITE" id="PS00360">
    <property type="entry name" value="RIBOSOMAL_S9"/>
    <property type="match status" value="1"/>
</dbReference>
<dbReference type="GO" id="GO:0006412">
    <property type="term" value="P:translation"/>
    <property type="evidence" value="ECO:0007669"/>
    <property type="project" value="InterPro"/>
</dbReference>
<comment type="similarity">
    <text evidence="1 4">Belongs to the universal ribosomal protein uS9 family.</text>
</comment>
<keyword evidence="2 4" id="KW-0689">Ribosomal protein</keyword>
<proteinExistence type="evidence at transcript level"/>
<dbReference type="HOGENOM" id="CLU_1291046_0_0_1"/>
<dbReference type="SUPFAM" id="SSF54211">
    <property type="entry name" value="Ribosomal protein S5 domain 2-like"/>
    <property type="match status" value="1"/>
</dbReference>
<name>Q7XYN5_BIGNA</name>
<evidence type="ECO:0000256" key="1">
    <source>
        <dbReference type="ARBA" id="ARBA00005251"/>
    </source>
</evidence>
<evidence type="ECO:0000256" key="5">
    <source>
        <dbReference type="SAM" id="MobiDB-lite"/>
    </source>
</evidence>
<sequence>MVGRTPSPSLAFAALLFFAAFVLFASFRSNSALGSPLVSARTGPAQMAIPSFKGPAMRISRSMAMNSAAVDAPVRREAIATGKGGRKTAHAKCAVFPGSGKIVINDKEATDYFKNNLVAYMELYQILYLLGMHTEHDFHFRVAGGGMTGQKDAIKLAAARLLLSDGFPLSSTLPKEQLKAMLKEKGMLTRDARKKERKKYGLKKARKAPQFSKR</sequence>
<reference evidence="6" key="1">
    <citation type="journal article" date="2003" name="Proc. Natl. Acad. Sci. U.S.A.">
        <title>Lateral gene transfer and the evolution of plastid-targeted proteins in the secondary plastid-containing alga Bigelowiella natans.</title>
        <authorList>
            <person name="Archibald J.M."/>
            <person name="Rogers M.B."/>
            <person name="Toop M."/>
            <person name="Ishida K."/>
            <person name="Keeling P.J."/>
        </authorList>
    </citation>
    <scope>NUCLEOTIDE SEQUENCE</scope>
    <source>
        <strain evidence="6">CCMP 621</strain>
    </source>
</reference>
<dbReference type="GO" id="GO:0015935">
    <property type="term" value="C:small ribosomal subunit"/>
    <property type="evidence" value="ECO:0007669"/>
    <property type="project" value="TreeGrafter"/>
</dbReference>
<dbReference type="InterPro" id="IPR000754">
    <property type="entry name" value="Ribosomal_uS9"/>
</dbReference>
<dbReference type="AlphaFoldDB" id="Q7XYN5"/>
<dbReference type="PANTHER" id="PTHR21569:SF1">
    <property type="entry name" value="SMALL RIBOSOMAL SUBUNIT PROTEIN US9M"/>
    <property type="match status" value="1"/>
</dbReference>
<feature type="compositionally biased region" description="Basic residues" evidence="5">
    <location>
        <begin position="195"/>
        <end position="214"/>
    </location>
</feature>
<dbReference type="GO" id="GO:0005737">
    <property type="term" value="C:cytoplasm"/>
    <property type="evidence" value="ECO:0007669"/>
    <property type="project" value="UniProtKB-ARBA"/>
</dbReference>
<organism evidence="6">
    <name type="scientific">Bigelowiella natans</name>
    <name type="common">Pedinomonas minutissima</name>
    <name type="synonym">Chlorarachnion sp. (strain CCMP621)</name>
    <dbReference type="NCBI Taxonomy" id="227086"/>
    <lineage>
        <taxon>Eukaryota</taxon>
        <taxon>Sar</taxon>
        <taxon>Rhizaria</taxon>
        <taxon>Cercozoa</taxon>
        <taxon>Chlorarachniophyceae</taxon>
        <taxon>Bigelowiella</taxon>
    </lineage>
</organism>
<dbReference type="NCBIfam" id="NF001099">
    <property type="entry name" value="PRK00132.1"/>
    <property type="match status" value="1"/>
</dbReference>
<keyword evidence="3 4" id="KW-0687">Ribonucleoprotein</keyword>
<evidence type="ECO:0000256" key="2">
    <source>
        <dbReference type="ARBA" id="ARBA00022980"/>
    </source>
</evidence>
<evidence type="ECO:0000313" key="6">
    <source>
        <dbReference type="EMBL" id="AAP79159.1"/>
    </source>
</evidence>
<protein>
    <submittedName>
        <fullName evidence="6">Ribosomal protein rpS9</fullName>
    </submittedName>
</protein>
<dbReference type="Pfam" id="PF00380">
    <property type="entry name" value="Ribosomal_S9"/>
    <property type="match status" value="1"/>
</dbReference>
<dbReference type="GO" id="GO:0003723">
    <property type="term" value="F:RNA binding"/>
    <property type="evidence" value="ECO:0007669"/>
    <property type="project" value="TreeGrafter"/>
</dbReference>